<evidence type="ECO:0000313" key="1">
    <source>
        <dbReference type="EMBL" id="MFC5635884.1"/>
    </source>
</evidence>
<keyword evidence="2" id="KW-1185">Reference proteome</keyword>
<accession>A0ABW0USN7</accession>
<comment type="caution">
    <text evidence="1">The sequence shown here is derived from an EMBL/GenBank/DDBJ whole genome shotgun (WGS) entry which is preliminary data.</text>
</comment>
<evidence type="ECO:0000313" key="2">
    <source>
        <dbReference type="Proteomes" id="UP001596154"/>
    </source>
</evidence>
<dbReference type="RefSeq" id="WP_381022848.1">
    <property type="nucleotide sequence ID" value="NZ_JBHSNY010000006.1"/>
</dbReference>
<sequence length="74" mass="8552">MVTLSLRQLLLLALAAAFCAVLLNRGLVLAWRGLHRLFEHLMDRREACRARREDLQTCRAIDALYTTHHPKEGR</sequence>
<dbReference type="Proteomes" id="UP001596154">
    <property type="component" value="Unassembled WGS sequence"/>
</dbReference>
<name>A0ABW0USN7_9ACTN</name>
<protein>
    <submittedName>
        <fullName evidence="1">Uncharacterized protein</fullName>
    </submittedName>
</protein>
<organism evidence="1 2">
    <name type="scientific">Streptomyces bullii</name>
    <dbReference type="NCBI Taxonomy" id="349910"/>
    <lineage>
        <taxon>Bacteria</taxon>
        <taxon>Bacillati</taxon>
        <taxon>Actinomycetota</taxon>
        <taxon>Actinomycetes</taxon>
        <taxon>Kitasatosporales</taxon>
        <taxon>Streptomycetaceae</taxon>
        <taxon>Streptomyces</taxon>
    </lineage>
</organism>
<proteinExistence type="predicted"/>
<dbReference type="EMBL" id="JBHSNY010000006">
    <property type="protein sequence ID" value="MFC5635884.1"/>
    <property type="molecule type" value="Genomic_DNA"/>
</dbReference>
<reference evidence="2" key="1">
    <citation type="journal article" date="2019" name="Int. J. Syst. Evol. Microbiol.">
        <title>The Global Catalogue of Microorganisms (GCM) 10K type strain sequencing project: providing services to taxonomists for standard genome sequencing and annotation.</title>
        <authorList>
            <consortium name="The Broad Institute Genomics Platform"/>
            <consortium name="The Broad Institute Genome Sequencing Center for Infectious Disease"/>
            <person name="Wu L."/>
            <person name="Ma J."/>
        </authorList>
    </citation>
    <scope>NUCLEOTIDE SEQUENCE [LARGE SCALE GENOMIC DNA]</scope>
    <source>
        <strain evidence="2">CGMCC 4.7248</strain>
    </source>
</reference>
<gene>
    <name evidence="1" type="ORF">ACFPZJ_19215</name>
</gene>